<gene>
    <name evidence="1" type="ORF">E4U43_006342</name>
</gene>
<feature type="non-terminal residue" evidence="1">
    <location>
        <position position="67"/>
    </location>
</feature>
<organism evidence="1 2">
    <name type="scientific">Claviceps pusilla</name>
    <dbReference type="NCBI Taxonomy" id="123648"/>
    <lineage>
        <taxon>Eukaryota</taxon>
        <taxon>Fungi</taxon>
        <taxon>Dikarya</taxon>
        <taxon>Ascomycota</taxon>
        <taxon>Pezizomycotina</taxon>
        <taxon>Sordariomycetes</taxon>
        <taxon>Hypocreomycetidae</taxon>
        <taxon>Hypocreales</taxon>
        <taxon>Clavicipitaceae</taxon>
        <taxon>Claviceps</taxon>
    </lineage>
</organism>
<evidence type="ECO:0000313" key="1">
    <source>
        <dbReference type="EMBL" id="KAG5982961.1"/>
    </source>
</evidence>
<evidence type="ECO:0000313" key="2">
    <source>
        <dbReference type="Proteomes" id="UP000748025"/>
    </source>
</evidence>
<keyword evidence="2" id="KW-1185">Reference proteome</keyword>
<comment type="caution">
    <text evidence="1">The sequence shown here is derived from an EMBL/GenBank/DDBJ whole genome shotgun (WGS) entry which is preliminary data.</text>
</comment>
<dbReference type="EMBL" id="SRPW01004368">
    <property type="protein sequence ID" value="KAG5982961.1"/>
    <property type="molecule type" value="Genomic_DNA"/>
</dbReference>
<protein>
    <submittedName>
        <fullName evidence="1">Uncharacterized protein</fullName>
    </submittedName>
</protein>
<name>A0A9P7SUZ5_9HYPO</name>
<dbReference type="AlphaFoldDB" id="A0A9P7SUZ5"/>
<proteinExistence type="predicted"/>
<reference evidence="1" key="1">
    <citation type="journal article" date="2020" name="bioRxiv">
        <title>Whole genome comparisons of ergot fungi reveals the divergence and evolution of species within the genus Claviceps are the result of varying mechanisms driving genome evolution and host range expansion.</title>
        <authorList>
            <person name="Wyka S.A."/>
            <person name="Mondo S.J."/>
            <person name="Liu M."/>
            <person name="Dettman J."/>
            <person name="Nalam V."/>
            <person name="Broders K.D."/>
        </authorList>
    </citation>
    <scope>NUCLEOTIDE SEQUENCE</scope>
    <source>
        <strain evidence="1">CCC 602</strain>
    </source>
</reference>
<sequence>MSNALPASMMPIDSGSQKAFVLVHHHGFSNPVARRAAYDTGMPTPWGYLDISCRRFDEALRSHGRTN</sequence>
<dbReference type="Proteomes" id="UP000748025">
    <property type="component" value="Unassembled WGS sequence"/>
</dbReference>
<accession>A0A9P7SUZ5</accession>